<proteinExistence type="predicted"/>
<comment type="caution">
    <text evidence="1">The sequence shown here is derived from an EMBL/GenBank/DDBJ whole genome shotgun (WGS) entry which is preliminary data.</text>
</comment>
<dbReference type="InterPro" id="IPR016155">
    <property type="entry name" value="Mopterin_synth/thiamin_S_b"/>
</dbReference>
<accession>A0A0W8F3F0</accession>
<evidence type="ECO:0008006" key="2">
    <source>
        <dbReference type="Google" id="ProtNLM"/>
    </source>
</evidence>
<dbReference type="EMBL" id="LNQE01001559">
    <property type="protein sequence ID" value="KUG15381.1"/>
    <property type="molecule type" value="Genomic_DNA"/>
</dbReference>
<evidence type="ECO:0000313" key="1">
    <source>
        <dbReference type="EMBL" id="KUG15381.1"/>
    </source>
</evidence>
<dbReference type="InterPro" id="IPR003749">
    <property type="entry name" value="ThiS/MoaD-like"/>
</dbReference>
<sequence>MQVILPDKSTRQLEGGSLLVEEILHRLGINPITVIVTRNGKLVPETARAGEGDEVRIIAIAHGG</sequence>
<reference evidence="1" key="1">
    <citation type="journal article" date="2015" name="Proc. Natl. Acad. Sci. U.S.A.">
        <title>Networks of energetic and metabolic interactions define dynamics in microbial communities.</title>
        <authorList>
            <person name="Embree M."/>
            <person name="Liu J.K."/>
            <person name="Al-Bassam M.M."/>
            <person name="Zengler K."/>
        </authorList>
    </citation>
    <scope>NUCLEOTIDE SEQUENCE</scope>
</reference>
<name>A0A0W8F3F0_9ZZZZ</name>
<gene>
    <name evidence="1" type="ORF">ASZ90_014960</name>
</gene>
<dbReference type="AlphaFoldDB" id="A0A0W8F3F0"/>
<protein>
    <recommendedName>
        <fullName evidence="2">Thiamine biosynthesis protein ThiS</fullName>
    </recommendedName>
</protein>
<dbReference type="InterPro" id="IPR012675">
    <property type="entry name" value="Beta-grasp_dom_sf"/>
</dbReference>
<organism evidence="1">
    <name type="scientific">hydrocarbon metagenome</name>
    <dbReference type="NCBI Taxonomy" id="938273"/>
    <lineage>
        <taxon>unclassified sequences</taxon>
        <taxon>metagenomes</taxon>
        <taxon>ecological metagenomes</taxon>
    </lineage>
</organism>
<dbReference type="SUPFAM" id="SSF54285">
    <property type="entry name" value="MoaD/ThiS"/>
    <property type="match status" value="1"/>
</dbReference>
<dbReference type="Gene3D" id="3.10.20.30">
    <property type="match status" value="1"/>
</dbReference>
<dbReference type="Pfam" id="PF02597">
    <property type="entry name" value="ThiS"/>
    <property type="match status" value="1"/>
</dbReference>